<dbReference type="SUPFAM" id="SSF56655">
    <property type="entry name" value="Carbohydrate phosphatase"/>
    <property type="match status" value="1"/>
</dbReference>
<dbReference type="InterPro" id="IPR020550">
    <property type="entry name" value="Inositol_monophosphatase_CS"/>
</dbReference>
<evidence type="ECO:0000313" key="10">
    <source>
        <dbReference type="EMBL" id="SCY04133.1"/>
    </source>
</evidence>
<keyword evidence="7 9" id="KW-0460">Magnesium</keyword>
<dbReference type="PROSITE" id="PS00629">
    <property type="entry name" value="IMP_1"/>
    <property type="match status" value="1"/>
</dbReference>
<dbReference type="CDD" id="cd01638">
    <property type="entry name" value="CysQ"/>
    <property type="match status" value="1"/>
</dbReference>
<proteinExistence type="inferred from homology"/>
<dbReference type="PANTHER" id="PTHR43028">
    <property type="entry name" value="3'(2'),5'-BISPHOSPHATE NUCLEOTIDASE 1"/>
    <property type="match status" value="1"/>
</dbReference>
<dbReference type="PANTHER" id="PTHR43028:SF7">
    <property type="entry name" value="3'(2'),5'-BISPHOSPHATE NUCLEOTIDASE CYSQ"/>
    <property type="match status" value="1"/>
</dbReference>
<evidence type="ECO:0000256" key="1">
    <source>
        <dbReference type="ARBA" id="ARBA00001625"/>
    </source>
</evidence>
<evidence type="ECO:0000256" key="2">
    <source>
        <dbReference type="ARBA" id="ARBA00005289"/>
    </source>
</evidence>
<reference evidence="10 11" key="1">
    <citation type="submission" date="2016-10" db="EMBL/GenBank/DDBJ databases">
        <authorList>
            <person name="Varghese N."/>
            <person name="Submissions S."/>
        </authorList>
    </citation>
    <scope>NUCLEOTIDE SEQUENCE [LARGE SCALE GENOMIC DNA]</scope>
    <source>
        <strain evidence="10 11">DSM 22022</strain>
    </source>
</reference>
<feature type="binding site" evidence="9">
    <location>
        <position position="88"/>
    </location>
    <ligand>
        <name>Mg(2+)</name>
        <dbReference type="ChEBI" id="CHEBI:18420"/>
        <label>1</label>
    </ligand>
</feature>
<comment type="caution">
    <text evidence="10">The sequence shown here is derived from an EMBL/GenBank/DDBJ whole genome shotgun (WGS) entry which is preliminary data.</text>
</comment>
<organism evidence="10 11">
    <name type="scientific">Basfia succiniciproducens</name>
    <dbReference type="NCBI Taxonomy" id="653940"/>
    <lineage>
        <taxon>Bacteria</taxon>
        <taxon>Pseudomonadati</taxon>
        <taxon>Pseudomonadota</taxon>
        <taxon>Gammaproteobacteria</taxon>
        <taxon>Pasteurellales</taxon>
        <taxon>Pasteurellaceae</taxon>
        <taxon>Basfia</taxon>
    </lineage>
</organism>
<evidence type="ECO:0000256" key="3">
    <source>
        <dbReference type="ARBA" id="ARBA00022475"/>
    </source>
</evidence>
<evidence type="ECO:0000256" key="6">
    <source>
        <dbReference type="ARBA" id="ARBA00022801"/>
    </source>
</evidence>
<evidence type="ECO:0000256" key="7">
    <source>
        <dbReference type="ARBA" id="ARBA00022842"/>
    </source>
</evidence>
<dbReference type="Proteomes" id="UP000199588">
    <property type="component" value="Unassembled WGS sequence"/>
</dbReference>
<protein>
    <recommendedName>
        <fullName evidence="9">3'(2'),5'-bisphosphate nucleotidase CysQ</fullName>
        <ecNumber evidence="9">3.1.3.7</ecNumber>
    </recommendedName>
    <alternativeName>
        <fullName evidence="9">3'(2'),5-bisphosphonucleoside 3'(2')-phosphohydrolase</fullName>
    </alternativeName>
    <alternativeName>
        <fullName evidence="9">3'-phosphoadenosine 5'-phosphate phosphatase</fullName>
        <shortName evidence="9">PAP phosphatase</shortName>
    </alternativeName>
</protein>
<evidence type="ECO:0000313" key="11">
    <source>
        <dbReference type="Proteomes" id="UP000199588"/>
    </source>
</evidence>
<feature type="binding site" evidence="9">
    <location>
        <position position="91"/>
    </location>
    <ligand>
        <name>Mg(2+)</name>
        <dbReference type="ChEBI" id="CHEBI:18420"/>
        <label>2</label>
    </ligand>
</feature>
<evidence type="ECO:0000256" key="8">
    <source>
        <dbReference type="ARBA" id="ARBA00023136"/>
    </source>
</evidence>
<keyword evidence="3 9" id="KW-1003">Cell membrane</keyword>
<sequence>MQITQQLLDDVLKIASLAGEHLKTFYAKSVNVEIKTDNTPVTEADLFLSQFLIEKLTVLTPDIPVLSEENCNIPLAERQKWQSYWLIDPVDGTQQFINHTGQFSIMICLVQDNQPQLGIIHAPIIGKTYYARRGLGAFLIENGCCRKLPPLQPHNHQHIKITIGSSNPEKIRQSVQPPYKADLLLYGSSSLKSGLVAEGVADCYVRLGNTGEWDTAAAEVLLNEVGGKIFNLQYRPLTYNQRETLVNPHFVMANAQLDWKKIFRFDL</sequence>
<dbReference type="PROSITE" id="PS00630">
    <property type="entry name" value="IMP_2"/>
    <property type="match status" value="1"/>
</dbReference>
<comment type="catalytic activity">
    <reaction evidence="1 9">
        <text>adenosine 3',5'-bisphosphate + H2O = AMP + phosphate</text>
        <dbReference type="Rhea" id="RHEA:10040"/>
        <dbReference type="ChEBI" id="CHEBI:15377"/>
        <dbReference type="ChEBI" id="CHEBI:43474"/>
        <dbReference type="ChEBI" id="CHEBI:58343"/>
        <dbReference type="ChEBI" id="CHEBI:456215"/>
        <dbReference type="EC" id="3.1.3.7"/>
    </reaction>
</comment>
<dbReference type="Gene3D" id="3.40.190.80">
    <property type="match status" value="1"/>
</dbReference>
<keyword evidence="8 9" id="KW-0472">Membrane</keyword>
<feature type="binding site" evidence="9">
    <location>
        <position position="68"/>
    </location>
    <ligand>
        <name>substrate</name>
    </ligand>
</feature>
<comment type="subcellular location">
    <subcellularLocation>
        <location evidence="9">Cell inner membrane</location>
        <topology evidence="9">Peripheral membrane protein</topology>
        <orientation evidence="9">Cytoplasmic side</orientation>
    </subcellularLocation>
</comment>
<dbReference type="HAMAP" id="MF_02095">
    <property type="entry name" value="CysQ"/>
    <property type="match status" value="1"/>
</dbReference>
<keyword evidence="6 9" id="KW-0378">Hydrolase</keyword>
<dbReference type="InterPro" id="IPR050725">
    <property type="entry name" value="CysQ/Inositol_MonoPase"/>
</dbReference>
<feature type="binding site" evidence="9">
    <location>
        <position position="88"/>
    </location>
    <ligand>
        <name>Mg(2+)</name>
        <dbReference type="ChEBI" id="CHEBI:18420"/>
        <label>2</label>
    </ligand>
</feature>
<dbReference type="InterPro" id="IPR006240">
    <property type="entry name" value="CysQ"/>
</dbReference>
<dbReference type="EC" id="3.1.3.7" evidence="9"/>
<dbReference type="NCBIfam" id="TIGR01331">
    <property type="entry name" value="bisphos_cysQ"/>
    <property type="match status" value="1"/>
</dbReference>
<gene>
    <name evidence="9" type="primary">cysQ</name>
    <name evidence="10" type="ORF">SAMN02910354_01258</name>
</gene>
<name>A0A1G5CNU6_9PAST</name>
<dbReference type="Gene3D" id="3.30.540.10">
    <property type="entry name" value="Fructose-1,6-Bisphosphatase, subunit A, domain 1"/>
    <property type="match status" value="1"/>
</dbReference>
<keyword evidence="5 9" id="KW-0479">Metal-binding</keyword>
<keyword evidence="11" id="KW-1185">Reference proteome</keyword>
<dbReference type="EMBL" id="FMUQ01000009">
    <property type="protein sequence ID" value="SCY04133.1"/>
    <property type="molecule type" value="Genomic_DNA"/>
</dbReference>
<evidence type="ECO:0000256" key="5">
    <source>
        <dbReference type="ARBA" id="ARBA00022723"/>
    </source>
</evidence>
<comment type="cofactor">
    <cofactor evidence="9">
        <name>Mg(2+)</name>
        <dbReference type="ChEBI" id="CHEBI:18420"/>
    </cofactor>
</comment>
<dbReference type="InterPro" id="IPR000760">
    <property type="entry name" value="Inositol_monophosphatase-like"/>
</dbReference>
<comment type="function">
    <text evidence="9">Converts adenosine-3',5'-bisphosphate (PAP) to AMP.</text>
</comment>
<comment type="similarity">
    <text evidence="2 9">Belongs to the inositol monophosphatase superfamily. CysQ family.</text>
</comment>
<feature type="binding site" evidence="9">
    <location>
        <begin position="90"/>
        <end position="93"/>
    </location>
    <ligand>
        <name>substrate</name>
    </ligand>
</feature>
<feature type="binding site" evidence="9">
    <location>
        <position position="90"/>
    </location>
    <ligand>
        <name>Mg(2+)</name>
        <dbReference type="ChEBI" id="CHEBI:18420"/>
        <label>1</label>
    </ligand>
</feature>
<evidence type="ECO:0000256" key="4">
    <source>
        <dbReference type="ARBA" id="ARBA00022519"/>
    </source>
</evidence>
<evidence type="ECO:0000256" key="9">
    <source>
        <dbReference type="HAMAP-Rule" id="MF_02095"/>
    </source>
</evidence>
<keyword evidence="4 9" id="KW-0997">Cell inner membrane</keyword>
<dbReference type="RefSeq" id="WP_011199201.1">
    <property type="nucleotide sequence ID" value="NZ_CP015031.1"/>
</dbReference>
<feature type="binding site" evidence="9">
    <location>
        <position position="214"/>
    </location>
    <ligand>
        <name>substrate</name>
    </ligand>
</feature>
<dbReference type="Pfam" id="PF00459">
    <property type="entry name" value="Inositol_P"/>
    <property type="match status" value="1"/>
</dbReference>
<dbReference type="InterPro" id="IPR020583">
    <property type="entry name" value="Inositol_monoP_metal-BS"/>
</dbReference>
<accession>A0A1G5CNU6</accession>
<feature type="binding site" evidence="9">
    <location>
        <position position="214"/>
    </location>
    <ligand>
        <name>Mg(2+)</name>
        <dbReference type="ChEBI" id="CHEBI:18420"/>
        <label>2</label>
    </ligand>
</feature>
<feature type="binding site" evidence="9">
    <location>
        <position position="68"/>
    </location>
    <ligand>
        <name>Mg(2+)</name>
        <dbReference type="ChEBI" id="CHEBI:18420"/>
        <label>1</label>
    </ligand>
</feature>